<reference evidence="1" key="2">
    <citation type="journal article" date="2015" name="Data Brief">
        <title>Shoot transcriptome of the giant reed, Arundo donax.</title>
        <authorList>
            <person name="Barrero R.A."/>
            <person name="Guerrero F.D."/>
            <person name="Moolhuijzen P."/>
            <person name="Goolsby J.A."/>
            <person name="Tidwell J."/>
            <person name="Bellgard S.E."/>
            <person name="Bellgard M.I."/>
        </authorList>
    </citation>
    <scope>NUCLEOTIDE SEQUENCE</scope>
    <source>
        <tissue evidence="1">Shoot tissue taken approximately 20 cm above the soil surface</tissue>
    </source>
</reference>
<dbReference type="EMBL" id="GBRH01204566">
    <property type="protein sequence ID" value="JAD93329.1"/>
    <property type="molecule type" value="Transcribed_RNA"/>
</dbReference>
<accession>A0A0A9DXN3</accession>
<protein>
    <submittedName>
        <fullName evidence="1">GSVIVT01029553001</fullName>
    </submittedName>
</protein>
<evidence type="ECO:0000313" key="1">
    <source>
        <dbReference type="EMBL" id="JAD93329.1"/>
    </source>
</evidence>
<proteinExistence type="predicted"/>
<reference evidence="1" key="1">
    <citation type="submission" date="2014-09" db="EMBL/GenBank/DDBJ databases">
        <authorList>
            <person name="Magalhaes I.L.F."/>
            <person name="Oliveira U."/>
            <person name="Santos F.R."/>
            <person name="Vidigal T.H.D.A."/>
            <person name="Brescovit A.D."/>
            <person name="Santos A.J."/>
        </authorList>
    </citation>
    <scope>NUCLEOTIDE SEQUENCE</scope>
    <source>
        <tissue evidence="1">Shoot tissue taken approximately 20 cm above the soil surface</tissue>
    </source>
</reference>
<dbReference type="AlphaFoldDB" id="A0A0A9DXN3"/>
<sequence>MNRLPCWSALYSTIRPVMSDSSTLRALLAFNSSRKEQAFGSSNFCLSRCP</sequence>
<name>A0A0A9DXN3_ARUDO</name>
<organism evidence="1">
    <name type="scientific">Arundo donax</name>
    <name type="common">Giant reed</name>
    <name type="synonym">Donax arundinaceus</name>
    <dbReference type="NCBI Taxonomy" id="35708"/>
    <lineage>
        <taxon>Eukaryota</taxon>
        <taxon>Viridiplantae</taxon>
        <taxon>Streptophyta</taxon>
        <taxon>Embryophyta</taxon>
        <taxon>Tracheophyta</taxon>
        <taxon>Spermatophyta</taxon>
        <taxon>Magnoliopsida</taxon>
        <taxon>Liliopsida</taxon>
        <taxon>Poales</taxon>
        <taxon>Poaceae</taxon>
        <taxon>PACMAD clade</taxon>
        <taxon>Arundinoideae</taxon>
        <taxon>Arundineae</taxon>
        <taxon>Arundo</taxon>
    </lineage>
</organism>